<gene>
    <name evidence="9" type="ORF">PPG34_13465</name>
</gene>
<keyword evidence="3" id="KW-0732">Signal</keyword>
<keyword evidence="5" id="KW-0378">Hydrolase</keyword>
<keyword evidence="6" id="KW-0720">Serine protease</keyword>
<dbReference type="SMART" id="SM00228">
    <property type="entry name" value="PDZ"/>
    <property type="match status" value="2"/>
</dbReference>
<dbReference type="SUPFAM" id="SSF50494">
    <property type="entry name" value="Trypsin-like serine proteases"/>
    <property type="match status" value="1"/>
</dbReference>
<dbReference type="NCBIfam" id="TIGR02037">
    <property type="entry name" value="degP_htrA_DO"/>
    <property type="match status" value="1"/>
</dbReference>
<comment type="caution">
    <text evidence="9">The sequence shown here is derived from an EMBL/GenBank/DDBJ whole genome shotgun (WGS) entry which is preliminary data.</text>
</comment>
<dbReference type="PANTHER" id="PTHR22939:SF129">
    <property type="entry name" value="SERINE PROTEASE HTRA2, MITOCHONDRIAL"/>
    <property type="match status" value="1"/>
</dbReference>
<evidence type="ECO:0000259" key="8">
    <source>
        <dbReference type="PROSITE" id="PS50106"/>
    </source>
</evidence>
<keyword evidence="7" id="KW-0812">Transmembrane</keyword>
<keyword evidence="7" id="KW-0472">Membrane</keyword>
<dbReference type="Gene3D" id="2.30.42.10">
    <property type="match status" value="2"/>
</dbReference>
<protein>
    <submittedName>
        <fullName evidence="9">DegQ family serine endoprotease</fullName>
    </submittedName>
</protein>
<comment type="similarity">
    <text evidence="1">Belongs to the peptidase S1C family.</text>
</comment>
<keyword evidence="2" id="KW-0645">Protease</keyword>
<evidence type="ECO:0000256" key="1">
    <source>
        <dbReference type="ARBA" id="ARBA00010541"/>
    </source>
</evidence>
<accession>A0ABU3KAM0</accession>
<evidence type="ECO:0000313" key="9">
    <source>
        <dbReference type="EMBL" id="MDT7043363.1"/>
    </source>
</evidence>
<dbReference type="PRINTS" id="PR00834">
    <property type="entry name" value="PROTEASES2C"/>
</dbReference>
<organism evidence="9 10">
    <name type="scientific">Candidatus Nitronereus thalassa</name>
    <dbReference type="NCBI Taxonomy" id="3020898"/>
    <lineage>
        <taxon>Bacteria</taxon>
        <taxon>Pseudomonadati</taxon>
        <taxon>Nitrospirota</taxon>
        <taxon>Nitrospiria</taxon>
        <taxon>Nitrospirales</taxon>
        <taxon>Nitrospiraceae</taxon>
        <taxon>Candidatus Nitronereus</taxon>
    </lineage>
</organism>
<dbReference type="InterPro" id="IPR001940">
    <property type="entry name" value="Peptidase_S1C"/>
</dbReference>
<dbReference type="SUPFAM" id="SSF50156">
    <property type="entry name" value="PDZ domain-like"/>
    <property type="match status" value="2"/>
</dbReference>
<evidence type="ECO:0000256" key="4">
    <source>
        <dbReference type="ARBA" id="ARBA00022737"/>
    </source>
</evidence>
<evidence type="ECO:0000256" key="5">
    <source>
        <dbReference type="ARBA" id="ARBA00022801"/>
    </source>
</evidence>
<evidence type="ECO:0000256" key="6">
    <source>
        <dbReference type="ARBA" id="ARBA00022825"/>
    </source>
</evidence>
<evidence type="ECO:0000313" key="10">
    <source>
        <dbReference type="Proteomes" id="UP001250932"/>
    </source>
</evidence>
<evidence type="ECO:0000256" key="2">
    <source>
        <dbReference type="ARBA" id="ARBA00022670"/>
    </source>
</evidence>
<dbReference type="PROSITE" id="PS50106">
    <property type="entry name" value="PDZ"/>
    <property type="match status" value="1"/>
</dbReference>
<dbReference type="InterPro" id="IPR001478">
    <property type="entry name" value="PDZ"/>
</dbReference>
<dbReference type="EMBL" id="JAQOUE010000001">
    <property type="protein sequence ID" value="MDT7043363.1"/>
    <property type="molecule type" value="Genomic_DNA"/>
</dbReference>
<evidence type="ECO:0000256" key="3">
    <source>
        <dbReference type="ARBA" id="ARBA00022729"/>
    </source>
</evidence>
<dbReference type="RefSeq" id="WP_313833930.1">
    <property type="nucleotide sequence ID" value="NZ_JAQOUE010000001.1"/>
</dbReference>
<dbReference type="InterPro" id="IPR036034">
    <property type="entry name" value="PDZ_sf"/>
</dbReference>
<dbReference type="Gene3D" id="2.40.10.120">
    <property type="match status" value="1"/>
</dbReference>
<feature type="transmembrane region" description="Helical" evidence="7">
    <location>
        <begin position="14"/>
        <end position="36"/>
    </location>
</feature>
<dbReference type="PANTHER" id="PTHR22939">
    <property type="entry name" value="SERINE PROTEASE FAMILY S1C HTRA-RELATED"/>
    <property type="match status" value="1"/>
</dbReference>
<reference evidence="9 10" key="1">
    <citation type="journal article" date="2023" name="ISME J.">
        <title>Cultivation and genomic characterization of novel and ubiquitous marine nitrite-oxidizing bacteria from the Nitrospirales.</title>
        <authorList>
            <person name="Mueller A.J."/>
            <person name="Daebeler A."/>
            <person name="Herbold C.W."/>
            <person name="Kirkegaard R.H."/>
            <person name="Daims H."/>
        </authorList>
    </citation>
    <scope>NUCLEOTIDE SEQUENCE [LARGE SCALE GENOMIC DNA]</scope>
    <source>
        <strain evidence="9 10">EB</strain>
    </source>
</reference>
<dbReference type="Pfam" id="PF13365">
    <property type="entry name" value="Trypsin_2"/>
    <property type="match status" value="1"/>
</dbReference>
<dbReference type="CDD" id="cd10839">
    <property type="entry name" value="cpPDZ1_DegP-like"/>
    <property type="match status" value="1"/>
</dbReference>
<feature type="domain" description="PDZ" evidence="8">
    <location>
        <begin position="296"/>
        <end position="392"/>
    </location>
</feature>
<keyword evidence="4" id="KW-0677">Repeat</keyword>
<dbReference type="InterPro" id="IPR009003">
    <property type="entry name" value="Peptidase_S1_PA"/>
</dbReference>
<proteinExistence type="inferred from homology"/>
<dbReference type="Proteomes" id="UP001250932">
    <property type="component" value="Unassembled WGS sequence"/>
</dbReference>
<keyword evidence="10" id="KW-1185">Reference proteome</keyword>
<name>A0ABU3KAM0_9BACT</name>
<keyword evidence="7" id="KW-1133">Transmembrane helix</keyword>
<dbReference type="InterPro" id="IPR011782">
    <property type="entry name" value="Pept_S1C_Do"/>
</dbReference>
<sequence length="509" mass="54923">MRIQSSVAQIIKKFSIIGIVGAIGVSLGLGMSPILFPPAEATQASEVQAGPAPLVKPASFSFSSTSDSILSFNKHLISISKKVKPAVVNISIIGTKPQGFQQFPSPFFDDPLFRRFFGERFKQEQPQVPKRQQQGMGSGVIVSPDGYIVTNNHVVESGDEIQVLLGDKRKFEAKLIGTDPKTDLAILKIDVDDLPFLSWGDSSKLEVGEMVVAVGNPFGLSQTVTMGIISAVGRANVGIVDYEDFIQTDAAINPGNSGGALVNLQGDLVGINTAIFSRSGGYMGIGFAIPSNMAKSVTQSLKDHGKVVRGWLGVSIQDLTPELVEQFEAPDTKGALVADVVEDGPANEAKFQRGDIIRKYDGRIVENSNKLRTFVAETAPNTKVKIVVFRDGEEKTLIVKIGELPKDLANLESVETMGEDHALSGLSVESVGTGPFSREEGVRVIRVARDSRAAYAGIRKDDIILEINRKIIEDVEDFNQMVKQLKGDESVLVLLKRGNATIFLTIGKR</sequence>
<evidence type="ECO:0000256" key="7">
    <source>
        <dbReference type="SAM" id="Phobius"/>
    </source>
</evidence>
<dbReference type="Pfam" id="PF13180">
    <property type="entry name" value="PDZ_2"/>
    <property type="match status" value="2"/>
</dbReference>